<dbReference type="PANTHER" id="PTHR43495:SF1">
    <property type="entry name" value="L-ASPARAGINE PERMEASE"/>
    <property type="match status" value="1"/>
</dbReference>
<feature type="domain" description="Amino acid permease/ SLC12A" evidence="11">
    <location>
        <begin position="32"/>
        <end position="451"/>
    </location>
</feature>
<feature type="transmembrane region" description="Helical" evidence="10">
    <location>
        <begin position="61"/>
        <end position="82"/>
    </location>
</feature>
<evidence type="ECO:0000313" key="13">
    <source>
        <dbReference type="Proteomes" id="UP000438448"/>
    </source>
</evidence>
<gene>
    <name evidence="12" type="primary">ansP2_2</name>
    <name evidence="12" type="ORF">NRB20_70100</name>
</gene>
<feature type="transmembrane region" description="Helical" evidence="10">
    <location>
        <begin position="288"/>
        <end position="321"/>
    </location>
</feature>
<evidence type="ECO:0000256" key="6">
    <source>
        <dbReference type="ARBA" id="ARBA00022970"/>
    </source>
</evidence>
<keyword evidence="3" id="KW-0813">Transport</keyword>
<evidence type="ECO:0000256" key="2">
    <source>
        <dbReference type="ARBA" id="ARBA00008583"/>
    </source>
</evidence>
<dbReference type="Pfam" id="PF00324">
    <property type="entry name" value="AA_permease"/>
    <property type="match status" value="1"/>
</dbReference>
<comment type="caution">
    <text evidence="12">The sequence shown here is derived from an EMBL/GenBank/DDBJ whole genome shotgun (WGS) entry which is preliminary data.</text>
</comment>
<evidence type="ECO:0000256" key="1">
    <source>
        <dbReference type="ARBA" id="ARBA00004651"/>
    </source>
</evidence>
<evidence type="ECO:0000313" key="12">
    <source>
        <dbReference type="EMBL" id="MQY23877.1"/>
    </source>
</evidence>
<proteinExistence type="inferred from homology"/>
<keyword evidence="7 10" id="KW-1133">Transmembrane helix</keyword>
<dbReference type="PROSITE" id="PS00218">
    <property type="entry name" value="AMINO_ACID_PERMEASE_1"/>
    <property type="match status" value="1"/>
</dbReference>
<comment type="similarity">
    <text evidence="2">Belongs to the amino acid-polyamine-organocation (APC) superfamily. Amino acid transporter (AAT) (TC 2.A.3.1) family.</text>
</comment>
<feature type="transmembrane region" description="Helical" evidence="10">
    <location>
        <begin position="350"/>
        <end position="371"/>
    </location>
</feature>
<feature type="region of interest" description="Disordered" evidence="9">
    <location>
        <begin position="510"/>
        <end position="531"/>
    </location>
</feature>
<evidence type="ECO:0000256" key="8">
    <source>
        <dbReference type="ARBA" id="ARBA00023136"/>
    </source>
</evidence>
<comment type="subcellular location">
    <subcellularLocation>
        <location evidence="1">Cell membrane</location>
        <topology evidence="1">Multi-pass membrane protein</topology>
    </subcellularLocation>
</comment>
<dbReference type="PANTHER" id="PTHR43495">
    <property type="entry name" value="GABA PERMEASE"/>
    <property type="match status" value="1"/>
</dbReference>
<keyword evidence="5 10" id="KW-0812">Transmembrane</keyword>
<protein>
    <submittedName>
        <fullName evidence="12">L-asparagine permease 2</fullName>
    </submittedName>
</protein>
<feature type="transmembrane region" description="Helical" evidence="10">
    <location>
        <begin position="215"/>
        <end position="236"/>
    </location>
</feature>
<evidence type="ECO:0000259" key="11">
    <source>
        <dbReference type="Pfam" id="PF00324"/>
    </source>
</evidence>
<dbReference type="EMBL" id="WEGK01000024">
    <property type="protein sequence ID" value="MQY23877.1"/>
    <property type="molecule type" value="Genomic_DNA"/>
</dbReference>
<dbReference type="RefSeq" id="WP_153415618.1">
    <property type="nucleotide sequence ID" value="NZ_WEGK01000024.1"/>
</dbReference>
<sequence length="531" mass="56221">MTAVHPPRSTASSAGLHHEDTGYRKSLRPRQLQMIAIGGAIGTGLFLGSADRLAHAGPGLFLVYAVCGVFVFFVLRALGELVSHRPSSGSFVSYAREFYGEKLAFGVGWMYFFHWCMTGIVDITAIATYVHYWGPTRILPQWAIALVALVIVVAFNLISVRWFGELEFWVALIKVVALVGFLIVGSIILGGRFTIDGQPTGFGLLAENGGLFPVGVLPLVTVTTGVVFAYAAVELVGTAAGETEHPERVMPRAINTVIARIALFYVGSLVLLGLLLPFGEFVGGQSPFVTFFAGLGVHGAGTIMNLVVLTAAFSSLNAGLYSTGRILRSMSVNGSAPALGARMSDSGVPYVGILATGAIALIGVGLNAVVPGQAFEIVLNMSALGTITAWSVIVVCQLRLWWWSRKGLAQRPAFRLPGAPWSGVLTLAFLFGVVVLMAVSDDIVQRGAVIAVVVVMLPVLTVGWLLARRRAADVAASWRAVSAQSPHMPELPVAEPDSVASAVAVVVEPDGRTYSQGREQRVHDDIGGGPE</sequence>
<feature type="transmembrane region" description="Helical" evidence="10">
    <location>
        <begin position="103"/>
        <end position="130"/>
    </location>
</feature>
<accession>A0A7K0DDT8</accession>
<dbReference type="Proteomes" id="UP000438448">
    <property type="component" value="Unassembled WGS sequence"/>
</dbReference>
<feature type="transmembrane region" description="Helical" evidence="10">
    <location>
        <begin position="257"/>
        <end position="276"/>
    </location>
</feature>
<dbReference type="AlphaFoldDB" id="A0A7K0DDT8"/>
<feature type="compositionally biased region" description="Basic and acidic residues" evidence="9">
    <location>
        <begin position="518"/>
        <end position="531"/>
    </location>
</feature>
<dbReference type="PIRSF" id="PIRSF006060">
    <property type="entry name" value="AA_transporter"/>
    <property type="match status" value="1"/>
</dbReference>
<feature type="transmembrane region" description="Helical" evidence="10">
    <location>
        <begin position="32"/>
        <end position="49"/>
    </location>
</feature>
<dbReference type="GO" id="GO:0006865">
    <property type="term" value="P:amino acid transport"/>
    <property type="evidence" value="ECO:0007669"/>
    <property type="project" value="UniProtKB-KW"/>
</dbReference>
<dbReference type="GO" id="GO:0005886">
    <property type="term" value="C:plasma membrane"/>
    <property type="evidence" value="ECO:0007669"/>
    <property type="project" value="UniProtKB-SubCell"/>
</dbReference>
<feature type="transmembrane region" description="Helical" evidence="10">
    <location>
        <begin position="142"/>
        <end position="163"/>
    </location>
</feature>
<evidence type="ECO:0000256" key="7">
    <source>
        <dbReference type="ARBA" id="ARBA00022989"/>
    </source>
</evidence>
<keyword evidence="4" id="KW-1003">Cell membrane</keyword>
<dbReference type="OrthoDB" id="5297508at2"/>
<keyword evidence="8 10" id="KW-0472">Membrane</keyword>
<keyword evidence="13" id="KW-1185">Reference proteome</keyword>
<name>A0A7K0DDT8_9NOCA</name>
<feature type="transmembrane region" description="Helical" evidence="10">
    <location>
        <begin position="175"/>
        <end position="195"/>
    </location>
</feature>
<evidence type="ECO:0000256" key="3">
    <source>
        <dbReference type="ARBA" id="ARBA00022448"/>
    </source>
</evidence>
<feature type="transmembrane region" description="Helical" evidence="10">
    <location>
        <begin position="446"/>
        <end position="467"/>
    </location>
</feature>
<dbReference type="GO" id="GO:0055085">
    <property type="term" value="P:transmembrane transport"/>
    <property type="evidence" value="ECO:0007669"/>
    <property type="project" value="InterPro"/>
</dbReference>
<evidence type="ECO:0000256" key="10">
    <source>
        <dbReference type="SAM" id="Phobius"/>
    </source>
</evidence>
<evidence type="ECO:0000256" key="5">
    <source>
        <dbReference type="ARBA" id="ARBA00022692"/>
    </source>
</evidence>
<organism evidence="12 13">
    <name type="scientific">Nocardia macrotermitis</name>
    <dbReference type="NCBI Taxonomy" id="2585198"/>
    <lineage>
        <taxon>Bacteria</taxon>
        <taxon>Bacillati</taxon>
        <taxon>Actinomycetota</taxon>
        <taxon>Actinomycetes</taxon>
        <taxon>Mycobacteriales</taxon>
        <taxon>Nocardiaceae</taxon>
        <taxon>Nocardia</taxon>
    </lineage>
</organism>
<keyword evidence="6" id="KW-0029">Amino-acid transport</keyword>
<feature type="transmembrane region" description="Helical" evidence="10">
    <location>
        <begin position="419"/>
        <end position="440"/>
    </location>
</feature>
<evidence type="ECO:0000256" key="9">
    <source>
        <dbReference type="SAM" id="MobiDB-lite"/>
    </source>
</evidence>
<dbReference type="FunFam" id="1.20.1740.10:FF:000001">
    <property type="entry name" value="Amino acid permease"/>
    <property type="match status" value="1"/>
</dbReference>
<dbReference type="InterPro" id="IPR004840">
    <property type="entry name" value="Amino_acid_permease_CS"/>
</dbReference>
<reference evidence="12 13" key="1">
    <citation type="submission" date="2019-10" db="EMBL/GenBank/DDBJ databases">
        <title>Nocardia macrotermitis sp. nov. and Nocardia aurantia sp. nov., isolated from the gut of fungus growing-termite Macrotermes natalensis.</title>
        <authorList>
            <person name="Benndorf R."/>
            <person name="Schwitalla J."/>
            <person name="Martin K."/>
            <person name="De Beer W."/>
            <person name="Kaster A.-K."/>
            <person name="Vollmers J."/>
            <person name="Poulsen M."/>
            <person name="Beemelmanns C."/>
        </authorList>
    </citation>
    <scope>NUCLEOTIDE SEQUENCE [LARGE SCALE GENOMIC DNA]</scope>
    <source>
        <strain evidence="12 13">RB20</strain>
    </source>
</reference>
<evidence type="ECO:0000256" key="4">
    <source>
        <dbReference type="ARBA" id="ARBA00022475"/>
    </source>
</evidence>
<feature type="transmembrane region" description="Helical" evidence="10">
    <location>
        <begin position="377"/>
        <end position="398"/>
    </location>
</feature>
<dbReference type="Gene3D" id="1.20.1740.10">
    <property type="entry name" value="Amino acid/polyamine transporter I"/>
    <property type="match status" value="1"/>
</dbReference>
<dbReference type="InterPro" id="IPR004841">
    <property type="entry name" value="AA-permease/SLC12A_dom"/>
</dbReference>